<reference evidence="1 2" key="1">
    <citation type="submission" date="2024-05" db="EMBL/GenBank/DDBJ databases">
        <title>A draft genome resource for the thread blight pathogen Marasmius tenuissimus strain MS-2.</title>
        <authorList>
            <person name="Yulfo-Soto G.E."/>
            <person name="Baruah I.K."/>
            <person name="Amoako-Attah I."/>
            <person name="Bukari Y."/>
            <person name="Meinhardt L.W."/>
            <person name="Bailey B.A."/>
            <person name="Cohen S.P."/>
        </authorList>
    </citation>
    <scope>NUCLEOTIDE SEQUENCE [LARGE SCALE GENOMIC DNA]</scope>
    <source>
        <strain evidence="1 2">MS-2</strain>
    </source>
</reference>
<dbReference type="EMBL" id="JBBXMP010000032">
    <property type="protein sequence ID" value="KAL0066747.1"/>
    <property type="molecule type" value="Genomic_DNA"/>
</dbReference>
<gene>
    <name evidence="1" type="ORF">AAF712_006138</name>
</gene>
<organism evidence="1 2">
    <name type="scientific">Marasmius tenuissimus</name>
    <dbReference type="NCBI Taxonomy" id="585030"/>
    <lineage>
        <taxon>Eukaryota</taxon>
        <taxon>Fungi</taxon>
        <taxon>Dikarya</taxon>
        <taxon>Basidiomycota</taxon>
        <taxon>Agaricomycotina</taxon>
        <taxon>Agaricomycetes</taxon>
        <taxon>Agaricomycetidae</taxon>
        <taxon>Agaricales</taxon>
        <taxon>Marasmiineae</taxon>
        <taxon>Marasmiaceae</taxon>
        <taxon>Marasmius</taxon>
    </lineage>
</organism>
<accession>A0ABR3A2E1</accession>
<sequence length="84" mass="9759">MTEEPTFPELFQCHDHVRADGLTTQDCKHHVGPSGFSASLPRVNKRRYPSYEEHPGYESSSPGFTLYWDQCNEDLEKMVIWELV</sequence>
<dbReference type="Proteomes" id="UP001437256">
    <property type="component" value="Unassembled WGS sequence"/>
</dbReference>
<name>A0ABR3A2E1_9AGAR</name>
<comment type="caution">
    <text evidence="1">The sequence shown here is derived from an EMBL/GenBank/DDBJ whole genome shotgun (WGS) entry which is preliminary data.</text>
</comment>
<evidence type="ECO:0000313" key="1">
    <source>
        <dbReference type="EMBL" id="KAL0066747.1"/>
    </source>
</evidence>
<protein>
    <submittedName>
        <fullName evidence="1">Uncharacterized protein</fullName>
    </submittedName>
</protein>
<evidence type="ECO:0000313" key="2">
    <source>
        <dbReference type="Proteomes" id="UP001437256"/>
    </source>
</evidence>
<proteinExistence type="predicted"/>
<keyword evidence="2" id="KW-1185">Reference proteome</keyword>